<dbReference type="InterPro" id="IPR011014">
    <property type="entry name" value="MscS_channel_TM-2"/>
</dbReference>
<feature type="compositionally biased region" description="Basic and acidic residues" evidence="7">
    <location>
        <begin position="390"/>
        <end position="414"/>
    </location>
</feature>
<evidence type="ECO:0000259" key="9">
    <source>
        <dbReference type="Pfam" id="PF00924"/>
    </source>
</evidence>
<name>A0ABY8FJD1_9GAMM</name>
<dbReference type="InterPro" id="IPR023408">
    <property type="entry name" value="MscS_beta-dom_sf"/>
</dbReference>
<sequence>MKTLDDATQTLSTQTLAHLQQRLGDWLGLPGWILLPAAIVILAAVIDLVLYFVLGRLEQRLVRSPRRWDDPFLHALRLPLRWWIWISALMISAGVIGSHLGVTELTGFLFKSGALITLLLLAWSGIRLIRRLEQRLVFPPVNCRARPVDQTSASALTKIVGAVLIVTLILIGLQILGVSMSSILAMGGFGGLVIGFAARDVMANFFGGMVVHLDKPFVVGDWIRSPDREIEGMVEDIGWRLTTIRTFAGPPLYVPNAWFSQISVETPTRMVNRRLWETVGLRYQDAGAIEAITGDIRQLLKNHEEIDQNELITVNFTTFGQYALELMIYAFTRETDWQRFHEIKQEILLRVRDIIEARGAELALPASRLYLPEGVGVRRDGDADVSSTTEQEHESDRQPESERGQTDDARHGERASSGTTRGRATGKETRSDETPGKEAQDHDKRRDTTAKGARARPGPSDDDTGSGDADA</sequence>
<organism evidence="11 12">
    <name type="scientific">Salinicola endophyticus</name>
    <dbReference type="NCBI Taxonomy" id="1949083"/>
    <lineage>
        <taxon>Bacteria</taxon>
        <taxon>Pseudomonadati</taxon>
        <taxon>Pseudomonadota</taxon>
        <taxon>Gammaproteobacteria</taxon>
        <taxon>Oceanospirillales</taxon>
        <taxon>Halomonadaceae</taxon>
        <taxon>Salinicola</taxon>
    </lineage>
</organism>
<dbReference type="Gene3D" id="1.10.287.1260">
    <property type="match status" value="1"/>
</dbReference>
<gene>
    <name evidence="11" type="ORF">EVC62_11955</name>
</gene>
<feature type="transmembrane region" description="Helical" evidence="8">
    <location>
        <begin position="108"/>
        <end position="126"/>
    </location>
</feature>
<feature type="domain" description="Mechanosensitive ion channel MscS C-terminal" evidence="10">
    <location>
        <begin position="279"/>
        <end position="361"/>
    </location>
</feature>
<comment type="subcellular location">
    <subcellularLocation>
        <location evidence="1">Cell membrane</location>
        <topology evidence="1">Multi-pass membrane protein</topology>
    </subcellularLocation>
</comment>
<evidence type="ECO:0000256" key="4">
    <source>
        <dbReference type="ARBA" id="ARBA00022692"/>
    </source>
</evidence>
<reference evidence="11 12" key="1">
    <citation type="submission" date="2019-01" db="EMBL/GenBank/DDBJ databases">
        <title>Genome sequence of Salinicola endophyticus REST5.</title>
        <authorList>
            <person name="Nascimento F.X."/>
        </authorList>
    </citation>
    <scope>NUCLEOTIDE SEQUENCE [LARGE SCALE GENOMIC DNA]</scope>
    <source>
        <strain evidence="11 12">REST5</strain>
    </source>
</reference>
<feature type="region of interest" description="Disordered" evidence="7">
    <location>
        <begin position="377"/>
        <end position="471"/>
    </location>
</feature>
<dbReference type="Pfam" id="PF21082">
    <property type="entry name" value="MS_channel_3rd"/>
    <property type="match status" value="1"/>
</dbReference>
<evidence type="ECO:0000259" key="10">
    <source>
        <dbReference type="Pfam" id="PF21082"/>
    </source>
</evidence>
<evidence type="ECO:0000256" key="6">
    <source>
        <dbReference type="ARBA" id="ARBA00023136"/>
    </source>
</evidence>
<evidence type="ECO:0000256" key="1">
    <source>
        <dbReference type="ARBA" id="ARBA00004651"/>
    </source>
</evidence>
<dbReference type="InterPro" id="IPR006685">
    <property type="entry name" value="MscS_channel_2nd"/>
</dbReference>
<keyword evidence="6 8" id="KW-0472">Membrane</keyword>
<dbReference type="SUPFAM" id="SSF82689">
    <property type="entry name" value="Mechanosensitive channel protein MscS (YggB), C-terminal domain"/>
    <property type="match status" value="1"/>
</dbReference>
<evidence type="ECO:0000256" key="5">
    <source>
        <dbReference type="ARBA" id="ARBA00022989"/>
    </source>
</evidence>
<dbReference type="Gene3D" id="2.30.30.60">
    <property type="match status" value="1"/>
</dbReference>
<dbReference type="Pfam" id="PF00924">
    <property type="entry name" value="MS_channel_2nd"/>
    <property type="match status" value="1"/>
</dbReference>
<dbReference type="Gene3D" id="3.30.70.100">
    <property type="match status" value="1"/>
</dbReference>
<dbReference type="EMBL" id="CP035631">
    <property type="protein sequence ID" value="WFF42160.1"/>
    <property type="molecule type" value="Genomic_DNA"/>
</dbReference>
<keyword evidence="5 8" id="KW-1133">Transmembrane helix</keyword>
<evidence type="ECO:0000256" key="2">
    <source>
        <dbReference type="ARBA" id="ARBA00008017"/>
    </source>
</evidence>
<dbReference type="PANTHER" id="PTHR43634:SF2">
    <property type="entry name" value="LOW CONDUCTANCE MECHANOSENSITIVE CHANNEL YNAI"/>
    <property type="match status" value="1"/>
</dbReference>
<dbReference type="InterPro" id="IPR045042">
    <property type="entry name" value="YnaI-like"/>
</dbReference>
<dbReference type="SUPFAM" id="SSF50182">
    <property type="entry name" value="Sm-like ribonucleoproteins"/>
    <property type="match status" value="1"/>
</dbReference>
<feature type="compositionally biased region" description="Basic and acidic residues" evidence="7">
    <location>
        <begin position="425"/>
        <end position="449"/>
    </location>
</feature>
<evidence type="ECO:0000256" key="3">
    <source>
        <dbReference type="ARBA" id="ARBA00022475"/>
    </source>
</evidence>
<dbReference type="SUPFAM" id="SSF82861">
    <property type="entry name" value="Mechanosensitive channel protein MscS (YggB), transmembrane region"/>
    <property type="match status" value="1"/>
</dbReference>
<evidence type="ECO:0000313" key="12">
    <source>
        <dbReference type="Proteomes" id="UP001321526"/>
    </source>
</evidence>
<dbReference type="RefSeq" id="WP_282234975.1">
    <property type="nucleotide sequence ID" value="NZ_CP035631.1"/>
</dbReference>
<feature type="transmembrane region" description="Helical" evidence="8">
    <location>
        <begin position="82"/>
        <end position="102"/>
    </location>
</feature>
<feature type="transmembrane region" description="Helical" evidence="8">
    <location>
        <begin position="32"/>
        <end position="54"/>
    </location>
</feature>
<accession>A0ABY8FJD1</accession>
<feature type="transmembrane region" description="Helical" evidence="8">
    <location>
        <begin position="155"/>
        <end position="176"/>
    </location>
</feature>
<evidence type="ECO:0000256" key="8">
    <source>
        <dbReference type="SAM" id="Phobius"/>
    </source>
</evidence>
<comment type="similarity">
    <text evidence="2">Belongs to the MscS (TC 1.A.23) family.</text>
</comment>
<dbReference type="InterPro" id="IPR049278">
    <property type="entry name" value="MS_channel_C"/>
</dbReference>
<protein>
    <submittedName>
        <fullName evidence="11">Mechanosensitive ion channel</fullName>
    </submittedName>
</protein>
<dbReference type="PANTHER" id="PTHR43634">
    <property type="entry name" value="OW CONDUCTANCE MECHANOSENSITIVE CHANNEL"/>
    <property type="match status" value="1"/>
</dbReference>
<dbReference type="InterPro" id="IPR010920">
    <property type="entry name" value="LSM_dom_sf"/>
</dbReference>
<dbReference type="Proteomes" id="UP001321526">
    <property type="component" value="Chromosome"/>
</dbReference>
<feature type="domain" description="Mechanosensitive ion channel MscS" evidence="9">
    <location>
        <begin position="200"/>
        <end position="263"/>
    </location>
</feature>
<evidence type="ECO:0000313" key="11">
    <source>
        <dbReference type="EMBL" id="WFF42160.1"/>
    </source>
</evidence>
<keyword evidence="12" id="KW-1185">Reference proteome</keyword>
<proteinExistence type="inferred from homology"/>
<feature type="compositionally biased region" description="Acidic residues" evidence="7">
    <location>
        <begin position="460"/>
        <end position="471"/>
    </location>
</feature>
<keyword evidence="4 8" id="KW-0812">Transmembrane</keyword>
<keyword evidence="3" id="KW-1003">Cell membrane</keyword>
<dbReference type="InterPro" id="IPR011066">
    <property type="entry name" value="MscS_channel_C_sf"/>
</dbReference>
<evidence type="ECO:0000256" key="7">
    <source>
        <dbReference type="SAM" id="MobiDB-lite"/>
    </source>
</evidence>